<keyword evidence="6 10" id="KW-0067">ATP-binding</keyword>
<evidence type="ECO:0000256" key="6">
    <source>
        <dbReference type="ARBA" id="ARBA00022840"/>
    </source>
</evidence>
<dbReference type="SUPFAM" id="SSF47323">
    <property type="entry name" value="Anticodon-binding domain of a subclass of class I aminoacyl-tRNA synthetases"/>
    <property type="match status" value="1"/>
</dbReference>
<evidence type="ECO:0000256" key="3">
    <source>
        <dbReference type="ARBA" id="ARBA00018753"/>
    </source>
</evidence>
<evidence type="ECO:0000259" key="11">
    <source>
        <dbReference type="Pfam" id="PF09334"/>
    </source>
</evidence>
<keyword evidence="5 10" id="KW-0547">Nucleotide-binding</keyword>
<dbReference type="Gene3D" id="3.40.50.620">
    <property type="entry name" value="HUPs"/>
    <property type="match status" value="1"/>
</dbReference>
<accession>A0A1F4VQG4</accession>
<dbReference type="InterPro" id="IPR023457">
    <property type="entry name" value="Met-tRNA_synth_2"/>
</dbReference>
<evidence type="ECO:0000313" key="13">
    <source>
        <dbReference type="Proteomes" id="UP000178964"/>
    </source>
</evidence>
<dbReference type="GO" id="GO:0006431">
    <property type="term" value="P:methionyl-tRNA aminoacylation"/>
    <property type="evidence" value="ECO:0007669"/>
    <property type="project" value="InterPro"/>
</dbReference>
<comment type="caution">
    <text evidence="12">The sequence shown here is derived from an EMBL/GenBank/DDBJ whole genome shotgun (WGS) entry which is preliminary data.</text>
</comment>
<name>A0A1F4VQG4_UNCKA</name>
<evidence type="ECO:0000256" key="5">
    <source>
        <dbReference type="ARBA" id="ARBA00022741"/>
    </source>
</evidence>
<dbReference type="SUPFAM" id="SSF52374">
    <property type="entry name" value="Nucleotidylyl transferase"/>
    <property type="match status" value="1"/>
</dbReference>
<comment type="function">
    <text evidence="1">Is required not only for elongation of protein synthesis but also for the initiation of all mRNA translation through initiator tRNA(fMet) aminoacylation.</text>
</comment>
<dbReference type="EC" id="6.1.1.10" evidence="2"/>
<evidence type="ECO:0000256" key="9">
    <source>
        <dbReference type="ARBA" id="ARBA00030904"/>
    </source>
</evidence>
<dbReference type="GO" id="GO:0004825">
    <property type="term" value="F:methionine-tRNA ligase activity"/>
    <property type="evidence" value="ECO:0007669"/>
    <property type="project" value="UniProtKB-EC"/>
</dbReference>
<proteinExistence type="inferred from homology"/>
<dbReference type="EMBL" id="MEVK01000016">
    <property type="protein sequence ID" value="OGC59434.1"/>
    <property type="molecule type" value="Genomic_DNA"/>
</dbReference>
<dbReference type="Pfam" id="PF09334">
    <property type="entry name" value="tRNA-synt_1g"/>
    <property type="match status" value="2"/>
</dbReference>
<dbReference type="Gene3D" id="2.170.220.10">
    <property type="match status" value="1"/>
</dbReference>
<comment type="similarity">
    <text evidence="10">Belongs to the class-I aminoacyl-tRNA synthetase family.</text>
</comment>
<keyword evidence="4 10" id="KW-0436">Ligase</keyword>
<keyword evidence="8 10" id="KW-0030">Aminoacyl-tRNA synthetase</keyword>
<organism evidence="12 13">
    <name type="scientific">candidate division WWE3 bacterium RIFCSPLOWO2_01_FULL_42_11</name>
    <dbReference type="NCBI Taxonomy" id="1802627"/>
    <lineage>
        <taxon>Bacteria</taxon>
        <taxon>Katanobacteria</taxon>
    </lineage>
</organism>
<evidence type="ECO:0000256" key="7">
    <source>
        <dbReference type="ARBA" id="ARBA00022917"/>
    </source>
</evidence>
<dbReference type="PRINTS" id="PR01041">
    <property type="entry name" value="TRNASYNTHMET"/>
</dbReference>
<evidence type="ECO:0000256" key="10">
    <source>
        <dbReference type="RuleBase" id="RU363039"/>
    </source>
</evidence>
<dbReference type="PANTHER" id="PTHR43326">
    <property type="entry name" value="METHIONYL-TRNA SYNTHETASE"/>
    <property type="match status" value="1"/>
</dbReference>
<dbReference type="Gene3D" id="1.10.730.10">
    <property type="entry name" value="Isoleucyl-tRNA Synthetase, Domain 1"/>
    <property type="match status" value="1"/>
</dbReference>
<keyword evidence="7 10" id="KW-0648">Protein biosynthesis</keyword>
<feature type="domain" description="Methionyl/Leucyl tRNA synthetase" evidence="11">
    <location>
        <begin position="5"/>
        <end position="148"/>
    </location>
</feature>
<dbReference type="STRING" id="1802627.A3A70_01535"/>
<evidence type="ECO:0000256" key="1">
    <source>
        <dbReference type="ARBA" id="ARBA00003314"/>
    </source>
</evidence>
<dbReference type="GO" id="GO:0005524">
    <property type="term" value="F:ATP binding"/>
    <property type="evidence" value="ECO:0007669"/>
    <property type="project" value="UniProtKB-KW"/>
</dbReference>
<evidence type="ECO:0000256" key="4">
    <source>
        <dbReference type="ARBA" id="ARBA00022598"/>
    </source>
</evidence>
<feature type="domain" description="Methionyl/Leucyl tRNA synthetase" evidence="11">
    <location>
        <begin position="151"/>
        <end position="359"/>
    </location>
</feature>
<reference evidence="12 13" key="1">
    <citation type="journal article" date="2016" name="Nat. Commun.">
        <title>Thousands of microbial genomes shed light on interconnected biogeochemical processes in an aquifer system.</title>
        <authorList>
            <person name="Anantharaman K."/>
            <person name="Brown C.T."/>
            <person name="Hug L.A."/>
            <person name="Sharon I."/>
            <person name="Castelle C.J."/>
            <person name="Probst A.J."/>
            <person name="Thomas B.C."/>
            <person name="Singh A."/>
            <person name="Wilkins M.J."/>
            <person name="Karaoz U."/>
            <person name="Brodie E.L."/>
            <person name="Williams K.H."/>
            <person name="Hubbard S.S."/>
            <person name="Banfield J.F."/>
        </authorList>
    </citation>
    <scope>NUCLEOTIDE SEQUENCE [LARGE SCALE GENOMIC DNA]</scope>
</reference>
<dbReference type="InterPro" id="IPR033911">
    <property type="entry name" value="MetRS_core"/>
</dbReference>
<dbReference type="Proteomes" id="UP000178964">
    <property type="component" value="Unassembled WGS sequence"/>
</dbReference>
<dbReference type="InterPro" id="IPR015413">
    <property type="entry name" value="Methionyl/Leucyl_tRNA_Synth"/>
</dbReference>
<dbReference type="FunFam" id="2.170.220.10:FF:000002">
    <property type="entry name" value="Methionine--tRNA ligase"/>
    <property type="match status" value="1"/>
</dbReference>
<evidence type="ECO:0000256" key="8">
    <source>
        <dbReference type="ARBA" id="ARBA00023146"/>
    </source>
</evidence>
<dbReference type="PANTHER" id="PTHR43326:SF1">
    <property type="entry name" value="METHIONINE--TRNA LIGASE, MITOCHONDRIAL"/>
    <property type="match status" value="1"/>
</dbReference>
<evidence type="ECO:0000256" key="2">
    <source>
        <dbReference type="ARBA" id="ARBA00012838"/>
    </source>
</evidence>
<protein>
    <recommendedName>
        <fullName evidence="3">Methionine--tRNA ligase</fullName>
        <ecNumber evidence="2">6.1.1.10</ecNumber>
    </recommendedName>
    <alternativeName>
        <fullName evidence="9">Methionyl-tRNA synthetase</fullName>
    </alternativeName>
</protein>
<gene>
    <name evidence="12" type="ORF">A3A70_01535</name>
</gene>
<dbReference type="InterPro" id="IPR014729">
    <property type="entry name" value="Rossmann-like_a/b/a_fold"/>
</dbReference>
<dbReference type="AlphaFoldDB" id="A0A1F4VQG4"/>
<dbReference type="CDD" id="cd00814">
    <property type="entry name" value="MetRS_core"/>
    <property type="match status" value="1"/>
</dbReference>
<evidence type="ECO:0000313" key="12">
    <source>
        <dbReference type="EMBL" id="OGC59434.1"/>
    </source>
</evidence>
<dbReference type="InterPro" id="IPR009080">
    <property type="entry name" value="tRNAsynth_Ia_anticodon-bd"/>
</dbReference>
<sequence>MNKRFYVTTPIYYVNDTPHIGHTYSTVAADILARYHRLMGDETFFLIGTDENAKKNEETALKLNEDTLAYVTRMSQTWKETWDKLGITYDRFIRTTEEDHLEAVLKFFDLVQKNDDIYEGEYKGLYCVGCEDFKTERDLTAEGLCPLHNRKPDEVTEKNYFFRLSKYKEPLLKYFEENLEFIQPEFRQQEIIKLVTDYCEDFSISRQNQNWGIPFPLDPSQRIYVWFDALINYLTGVGYSKDEERFGKFWPADVQIVGKDIMKFHCIYWPAMLLSAGLPLPKKIYAHGFFTINGEKIGKSLGNTIDPLKLLEEYPFDAIRYYLFSELNFGSDGDFSEDRLKEMYNAKLANGLGNLCARIAKLAERCELDLPTNDFNLQDVSASYHESLTELKFHGALELIWSQIANLDKKISDGKIWELSDPDLKPILTELISELQIIINELQPFLPETAEKLIKQFGGGKVVALAPLFPRK</sequence>